<evidence type="ECO:0000256" key="6">
    <source>
        <dbReference type="ARBA" id="ARBA00022764"/>
    </source>
</evidence>
<reference evidence="10 11" key="1">
    <citation type="journal article" date="2016" name="Syst. Appl. Microbiol.">
        <title>Pararhizobium polonicum sp. nov. isolated from tumors on stone fruit rootstocks.</title>
        <authorList>
            <person name="Pulawska J."/>
            <person name="Kuzmanovic N."/>
            <person name="Willems A."/>
            <person name="Pothier J.F."/>
        </authorList>
    </citation>
    <scope>NUCLEOTIDE SEQUENCE [LARGE SCALE GENOMIC DNA]</scope>
    <source>
        <strain evidence="10 11">F5.1</strain>
        <plasmid evidence="10">pF5.1a</plasmid>
    </source>
</reference>
<dbReference type="EMBL" id="LGLV01000001">
    <property type="protein sequence ID" value="OBZ97536.1"/>
    <property type="molecule type" value="Genomic_DNA"/>
</dbReference>
<comment type="subcellular location">
    <subcellularLocation>
        <location evidence="1">Periplasm</location>
    </subcellularLocation>
</comment>
<dbReference type="SUPFAM" id="SSF53850">
    <property type="entry name" value="Periplasmic binding protein-like II"/>
    <property type="match status" value="1"/>
</dbReference>
<dbReference type="Pfam" id="PF13416">
    <property type="entry name" value="SBP_bac_8"/>
    <property type="match status" value="1"/>
</dbReference>
<dbReference type="InterPro" id="IPR006059">
    <property type="entry name" value="SBP"/>
</dbReference>
<dbReference type="Proteomes" id="UP000093111">
    <property type="component" value="Plasmid pF5.1a"/>
</dbReference>
<evidence type="ECO:0000256" key="5">
    <source>
        <dbReference type="ARBA" id="ARBA00022729"/>
    </source>
</evidence>
<feature type="signal peptide" evidence="9">
    <location>
        <begin position="1"/>
        <end position="27"/>
    </location>
</feature>
<evidence type="ECO:0000256" key="7">
    <source>
        <dbReference type="ARBA" id="ARBA00049629"/>
    </source>
</evidence>
<keyword evidence="3" id="KW-0813">Transport</keyword>
<dbReference type="PANTHER" id="PTHR43649">
    <property type="entry name" value="ARABINOSE-BINDING PROTEIN-RELATED"/>
    <property type="match status" value="1"/>
</dbReference>
<comment type="similarity">
    <text evidence="2">Belongs to the bacterial solute-binding protein 1 family.</text>
</comment>
<geneLocation type="plasmid" evidence="11">
    <name>pf5.1a</name>
</geneLocation>
<evidence type="ECO:0000256" key="1">
    <source>
        <dbReference type="ARBA" id="ARBA00004418"/>
    </source>
</evidence>
<feature type="chain" id="PRO_5008890353" description="Probable sugar-binding periplasmic protein" evidence="9">
    <location>
        <begin position="28"/>
        <end position="414"/>
    </location>
</feature>
<evidence type="ECO:0000256" key="8">
    <source>
        <dbReference type="ARBA" id="ARBA00049753"/>
    </source>
</evidence>
<dbReference type="InterPro" id="IPR050490">
    <property type="entry name" value="Bact_solute-bd_prot1"/>
</dbReference>
<dbReference type="PATRIC" id="fig|1612624.7.peg.111"/>
<keyword evidence="10" id="KW-0614">Plasmid</keyword>
<name>A0A1C7P906_9HYPH</name>
<keyword evidence="4" id="KW-0762">Sugar transport</keyword>
<dbReference type="PANTHER" id="PTHR43649:SF28">
    <property type="entry name" value="BINDING PROTEIN COMPONENT OF ABC SUGAR TRANSPORTER-RELATED"/>
    <property type="match status" value="1"/>
</dbReference>
<comment type="function">
    <text evidence="7">Part of a binding-protein-dependent transport system for a sugar.</text>
</comment>
<dbReference type="GO" id="GO:0042597">
    <property type="term" value="C:periplasmic space"/>
    <property type="evidence" value="ECO:0007669"/>
    <property type="project" value="UniProtKB-SubCell"/>
</dbReference>
<dbReference type="Gene3D" id="3.40.190.10">
    <property type="entry name" value="Periplasmic binding protein-like II"/>
    <property type="match status" value="2"/>
</dbReference>
<keyword evidence="5 9" id="KW-0732">Signal</keyword>
<evidence type="ECO:0000256" key="9">
    <source>
        <dbReference type="SAM" id="SignalP"/>
    </source>
</evidence>
<evidence type="ECO:0000313" key="11">
    <source>
        <dbReference type="Proteomes" id="UP000093111"/>
    </source>
</evidence>
<evidence type="ECO:0000313" key="10">
    <source>
        <dbReference type="EMBL" id="OBZ97536.1"/>
    </source>
</evidence>
<proteinExistence type="inferred from homology"/>
<dbReference type="AlphaFoldDB" id="A0A1C7P906"/>
<evidence type="ECO:0000256" key="3">
    <source>
        <dbReference type="ARBA" id="ARBA00022448"/>
    </source>
</evidence>
<accession>A0A1C7P906</accession>
<keyword evidence="11" id="KW-1185">Reference proteome</keyword>
<protein>
    <recommendedName>
        <fullName evidence="8">Probable sugar-binding periplasmic protein</fullName>
    </recommendedName>
</protein>
<organism evidence="10 11">
    <name type="scientific">Pararhizobium polonicum</name>
    <dbReference type="NCBI Taxonomy" id="1612624"/>
    <lineage>
        <taxon>Bacteria</taxon>
        <taxon>Pseudomonadati</taxon>
        <taxon>Pseudomonadota</taxon>
        <taxon>Alphaproteobacteria</taxon>
        <taxon>Hyphomicrobiales</taxon>
        <taxon>Rhizobiaceae</taxon>
        <taxon>Rhizobium/Agrobacterium group</taxon>
        <taxon>Pararhizobium</taxon>
    </lineage>
</organism>
<evidence type="ECO:0000256" key="4">
    <source>
        <dbReference type="ARBA" id="ARBA00022597"/>
    </source>
</evidence>
<keyword evidence="6" id="KW-0574">Periplasm</keyword>
<evidence type="ECO:0000256" key="2">
    <source>
        <dbReference type="ARBA" id="ARBA00008520"/>
    </source>
</evidence>
<sequence>MNRTLTSAAFIASIITTVSLSATSGSAEDLPADVVIAWVTAGEKPQVDVLSAAFAAAGGKWQSVAIAGSTGPVKTTINRILAGDPPSAAQFSTSQDHFDLVDKGMLANIDDVSEANHWRDVMPQPILDAMARDGRTYLVPVAVHTPNFLWYNKKVLAEVGATVPKTMGDDFFAAMDKVKAAGKIPFALSGTTSQLRFLFDAFLIDAIGTEQWNALWQKKDESVIRGDGVKTALERFKRVRDYADAGYSGRTWNPTLDLLISGQAAFDVLGDWAIGTFNAAGLKLDTDYGCVLAGNAMIIHADYFAFPKQTDPKRTAGQKLLAKVLVEPDTQQKFSMIKGSIPPRKDVDISPFNGCAKASYAAFNDPKRVVGNDRTFLTPPAVGDVMDMLIEFMDTPEMTASQAQERFADIVLND</sequence>
<gene>
    <name evidence="10" type="ORF">ADU59_00530</name>
</gene>
<comment type="caution">
    <text evidence="10">The sequence shown here is derived from an EMBL/GenBank/DDBJ whole genome shotgun (WGS) entry which is preliminary data.</text>
</comment>